<keyword evidence="1" id="KW-0479">Metal-binding</keyword>
<proteinExistence type="predicted"/>
<dbReference type="GO" id="GO:0008270">
    <property type="term" value="F:zinc ion binding"/>
    <property type="evidence" value="ECO:0007669"/>
    <property type="project" value="UniProtKB-KW"/>
</dbReference>
<name>A0A0K2VE75_LEPSM</name>
<sequence>MTMYQRSINNRVERKQLILEGFICSNCTKIFKTQSSLKEHNYIVHERRIPFLKAPKLFQEADNCTL</sequence>
<dbReference type="InterPro" id="IPR036236">
    <property type="entry name" value="Znf_C2H2_sf"/>
</dbReference>
<organism evidence="3">
    <name type="scientific">Lepeophtheirus salmonis</name>
    <name type="common">Salmon louse</name>
    <name type="synonym">Caligus salmonis</name>
    <dbReference type="NCBI Taxonomy" id="72036"/>
    <lineage>
        <taxon>Eukaryota</taxon>
        <taxon>Metazoa</taxon>
        <taxon>Ecdysozoa</taxon>
        <taxon>Arthropoda</taxon>
        <taxon>Crustacea</taxon>
        <taxon>Multicrustacea</taxon>
        <taxon>Hexanauplia</taxon>
        <taxon>Copepoda</taxon>
        <taxon>Siphonostomatoida</taxon>
        <taxon>Caligidae</taxon>
        <taxon>Lepeophtheirus</taxon>
    </lineage>
</organism>
<evidence type="ECO:0000313" key="3">
    <source>
        <dbReference type="EMBL" id="CDW48774.1"/>
    </source>
</evidence>
<dbReference type="EMBL" id="HACA01031414">
    <property type="protein sequence ID" value="CDW48775.1"/>
    <property type="molecule type" value="Transcribed_RNA"/>
</dbReference>
<reference evidence="3" key="1">
    <citation type="submission" date="2014-05" db="EMBL/GenBank/DDBJ databases">
        <authorList>
            <person name="Chronopoulou M."/>
        </authorList>
    </citation>
    <scope>NUCLEOTIDE SEQUENCE</scope>
    <source>
        <tissue evidence="3">Whole organism</tissue>
    </source>
</reference>
<evidence type="ECO:0000256" key="1">
    <source>
        <dbReference type="PROSITE-ProRule" id="PRU00042"/>
    </source>
</evidence>
<dbReference type="PROSITE" id="PS00028">
    <property type="entry name" value="ZINC_FINGER_C2H2_1"/>
    <property type="match status" value="1"/>
</dbReference>
<feature type="domain" description="C2H2-type" evidence="2">
    <location>
        <begin position="22"/>
        <end position="50"/>
    </location>
</feature>
<dbReference type="SUPFAM" id="SSF57667">
    <property type="entry name" value="beta-beta-alpha zinc fingers"/>
    <property type="match status" value="1"/>
</dbReference>
<keyword evidence="1" id="KW-0862">Zinc</keyword>
<protein>
    <submittedName>
        <fullName evidence="3">Serendipity locus protein H1like [Bombyx mori]</fullName>
    </submittedName>
</protein>
<keyword evidence="1" id="KW-0863">Zinc-finger</keyword>
<dbReference type="PROSITE" id="PS50157">
    <property type="entry name" value="ZINC_FINGER_C2H2_2"/>
    <property type="match status" value="1"/>
</dbReference>
<accession>A0A0K2VE75</accession>
<evidence type="ECO:0000259" key="2">
    <source>
        <dbReference type="PROSITE" id="PS50157"/>
    </source>
</evidence>
<dbReference type="EMBL" id="HACA01031413">
    <property type="protein sequence ID" value="CDW48774.1"/>
    <property type="molecule type" value="Transcribed_RNA"/>
</dbReference>
<dbReference type="AlphaFoldDB" id="A0A0K2VE75"/>
<dbReference type="Gene3D" id="3.30.160.60">
    <property type="entry name" value="Classic Zinc Finger"/>
    <property type="match status" value="1"/>
</dbReference>
<dbReference type="InterPro" id="IPR013087">
    <property type="entry name" value="Znf_C2H2_type"/>
</dbReference>